<evidence type="ECO:0000313" key="2">
    <source>
        <dbReference type="EMBL" id="RID52652.1"/>
    </source>
</evidence>
<name>A0A397YGQ9_BRACM</name>
<feature type="domain" description="F-box" evidence="1">
    <location>
        <begin position="19"/>
        <end position="65"/>
    </location>
</feature>
<dbReference type="SUPFAM" id="SSF81383">
    <property type="entry name" value="F-box domain"/>
    <property type="match status" value="1"/>
</dbReference>
<dbReference type="InterPro" id="IPR036047">
    <property type="entry name" value="F-box-like_dom_sf"/>
</dbReference>
<dbReference type="PANTHER" id="PTHR31111">
    <property type="entry name" value="BNAA05G37150D PROTEIN-RELATED"/>
    <property type="match status" value="1"/>
</dbReference>
<dbReference type="EMBL" id="CM010634">
    <property type="protein sequence ID" value="RID52652.1"/>
    <property type="molecule type" value="Genomic_DNA"/>
</dbReference>
<dbReference type="Pfam" id="PF00646">
    <property type="entry name" value="F-box"/>
    <property type="match status" value="1"/>
</dbReference>
<organism evidence="2 3">
    <name type="scientific">Brassica campestris</name>
    <name type="common">Field mustard</name>
    <dbReference type="NCBI Taxonomy" id="3711"/>
    <lineage>
        <taxon>Eukaryota</taxon>
        <taxon>Viridiplantae</taxon>
        <taxon>Streptophyta</taxon>
        <taxon>Embryophyta</taxon>
        <taxon>Tracheophyta</taxon>
        <taxon>Spermatophyta</taxon>
        <taxon>Magnoliopsida</taxon>
        <taxon>eudicotyledons</taxon>
        <taxon>Gunneridae</taxon>
        <taxon>Pentapetalae</taxon>
        <taxon>rosids</taxon>
        <taxon>malvids</taxon>
        <taxon>Brassicales</taxon>
        <taxon>Brassicaceae</taxon>
        <taxon>Brassiceae</taxon>
        <taxon>Brassica</taxon>
    </lineage>
</organism>
<dbReference type="InterPro" id="IPR013187">
    <property type="entry name" value="F-box-assoc_dom_typ3"/>
</dbReference>
<gene>
    <name evidence="2" type="ORF">BRARA_G00103</name>
</gene>
<evidence type="ECO:0000313" key="3">
    <source>
        <dbReference type="Proteomes" id="UP000264353"/>
    </source>
</evidence>
<evidence type="ECO:0000259" key="1">
    <source>
        <dbReference type="PROSITE" id="PS50181"/>
    </source>
</evidence>
<dbReference type="InterPro" id="IPR017451">
    <property type="entry name" value="F-box-assoc_interact_dom"/>
</dbReference>
<dbReference type="NCBIfam" id="TIGR01640">
    <property type="entry name" value="F_box_assoc_1"/>
    <property type="match status" value="1"/>
</dbReference>
<protein>
    <recommendedName>
        <fullName evidence="1">F-box domain-containing protein</fullName>
    </recommendedName>
</protein>
<dbReference type="InterPro" id="IPR001810">
    <property type="entry name" value="F-box_dom"/>
</dbReference>
<sequence length="392" mass="45152">MKTNEMEDSNNEGVITTFRHSLDSIPLDLIGDILLKFPAKSLVEFTCVSNTWYSIIRSQMFIKTFMSMSISRPRILLTFKRNHNGENELLFFSSPDTSQVSNDSSSVVSRHEMTMSRTSLGDYIIHSPSVRGFLCCSHQHQYMLCNPTTRQVINLPEDHRFDHGKMKCYMRLGYDPSSDKYKVLRMVTQPGSNLVSEHSVYTLERQQCSYSPWRCVEGDISNYIPSSNGVCINGVVYYEARIKPWISSVVLVTFDFGSERFCQIKAPGEKFTCLANYKGKLAGLSLLGNSFNLWVLDDVKEQTWSKKNTFVLSHTLWNIQLKFSGTTDAGELVFAPSSFSDDFHVFYFDIKEKTMRRVKLEGVTNDEEFRCRRKHLCYVSISCDHVENIYMY</sequence>
<reference evidence="2 3" key="1">
    <citation type="submission" date="2018-06" db="EMBL/GenBank/DDBJ databases">
        <title>WGS assembly of Brassica rapa FPsc.</title>
        <authorList>
            <person name="Bowman J."/>
            <person name="Kohchi T."/>
            <person name="Yamato K."/>
            <person name="Jenkins J."/>
            <person name="Shu S."/>
            <person name="Ishizaki K."/>
            <person name="Yamaoka S."/>
            <person name="Nishihama R."/>
            <person name="Nakamura Y."/>
            <person name="Berger F."/>
            <person name="Adam C."/>
            <person name="Aki S."/>
            <person name="Althoff F."/>
            <person name="Araki T."/>
            <person name="Arteaga-Vazquez M."/>
            <person name="Balasubrmanian S."/>
            <person name="Bauer D."/>
            <person name="Boehm C."/>
            <person name="Briginshaw L."/>
            <person name="Caballero-Perez J."/>
            <person name="Catarino B."/>
            <person name="Chen F."/>
            <person name="Chiyoda S."/>
            <person name="Chovatia M."/>
            <person name="Davies K."/>
            <person name="Delmans M."/>
            <person name="Demura T."/>
            <person name="Dierschke T."/>
            <person name="Dolan L."/>
            <person name="Dorantes-Acosta A."/>
            <person name="Eklund D."/>
            <person name="Florent S."/>
            <person name="Flores-Sandoval E."/>
            <person name="Fujiyama A."/>
            <person name="Fukuzawa H."/>
            <person name="Galik B."/>
            <person name="Grimanelli D."/>
            <person name="Grimwood J."/>
            <person name="Grossniklaus U."/>
            <person name="Hamada T."/>
            <person name="Haseloff J."/>
            <person name="Hetherington A."/>
            <person name="Higo A."/>
            <person name="Hirakawa Y."/>
            <person name="Hundley H."/>
            <person name="Ikeda Y."/>
            <person name="Inoue K."/>
            <person name="Inoue S."/>
            <person name="Ishida S."/>
            <person name="Jia Q."/>
            <person name="Kakita M."/>
            <person name="Kanazawa T."/>
            <person name="Kawai Y."/>
            <person name="Kawashima T."/>
            <person name="Kennedy M."/>
            <person name="Kinose K."/>
            <person name="Kinoshita T."/>
            <person name="Kohara Y."/>
            <person name="Koide E."/>
            <person name="Komatsu K."/>
            <person name="Kopischke S."/>
            <person name="Kubo M."/>
            <person name="Kyozuka J."/>
            <person name="Lagercrantz U."/>
            <person name="Lin S."/>
            <person name="Lindquist E."/>
            <person name="Lipzen A."/>
            <person name="Lu C."/>
            <person name="Luna E."/>
            <person name="Martienssen R."/>
            <person name="Minamino N."/>
            <person name="Mizutani M."/>
            <person name="Mizutani M."/>
            <person name="Mochizuki N."/>
            <person name="Monte I."/>
            <person name="Mosher R."/>
            <person name="Nagasaki H."/>
            <person name="Nakagami H."/>
            <person name="Naramoto S."/>
            <person name="Nishitani K."/>
            <person name="Ohtani M."/>
            <person name="Okamoto T."/>
            <person name="Okumura M."/>
            <person name="Phillips J."/>
            <person name="Pollak B."/>
            <person name="Reinders A."/>
            <person name="Roevekamp M."/>
            <person name="Sano R."/>
            <person name="Sawa S."/>
            <person name="Schmid M."/>
            <person name="Shirakawa M."/>
            <person name="Solano R."/>
            <person name="Spunde A."/>
            <person name="Suetsugu N."/>
            <person name="Sugano S."/>
            <person name="Sugiyama A."/>
            <person name="Sun R."/>
            <person name="Suzuki Y."/>
            <person name="Takenaka M."/>
            <person name="Takezawa D."/>
            <person name="Tomogane H."/>
            <person name="Tsuzuki M."/>
            <person name="Ueda T."/>
            <person name="Umeda M."/>
            <person name="Ward J."/>
            <person name="Watanabe Y."/>
            <person name="Yazaki K."/>
            <person name="Yokoyama R."/>
            <person name="Yoshitake Y."/>
            <person name="Yotsui I."/>
            <person name="Zachgo S."/>
            <person name="Schmutz J."/>
        </authorList>
    </citation>
    <scope>NUCLEOTIDE SEQUENCE [LARGE SCALE GENOMIC DNA]</scope>
    <source>
        <strain evidence="3">cv. B-3</strain>
    </source>
</reference>
<dbReference type="Proteomes" id="UP000264353">
    <property type="component" value="Chromosome A7"/>
</dbReference>
<dbReference type="AlphaFoldDB" id="A0A397YGQ9"/>
<dbReference type="SMART" id="SM00256">
    <property type="entry name" value="FBOX"/>
    <property type="match status" value="1"/>
</dbReference>
<accession>A0A397YGQ9</accession>
<dbReference type="PROSITE" id="PS50181">
    <property type="entry name" value="FBOX"/>
    <property type="match status" value="1"/>
</dbReference>
<proteinExistence type="predicted"/>
<dbReference type="Pfam" id="PF08268">
    <property type="entry name" value="FBA_3"/>
    <property type="match status" value="1"/>
</dbReference>
<dbReference type="PANTHER" id="PTHR31111:SF61">
    <property type="entry name" value="F-BOX DOMAIN-CONTAINING PROTEIN"/>
    <property type="match status" value="1"/>
</dbReference>